<keyword evidence="3" id="KW-1185">Reference proteome</keyword>
<evidence type="ECO:0000256" key="1">
    <source>
        <dbReference type="SAM" id="SignalP"/>
    </source>
</evidence>
<dbReference type="RefSeq" id="WP_184018771.1">
    <property type="nucleotide sequence ID" value="NZ_JACIJC010000004.1"/>
</dbReference>
<dbReference type="AlphaFoldDB" id="A0A7W9AIZ9"/>
<feature type="chain" id="PRO_5030949008" description="DUF3034 family protein" evidence="1">
    <location>
        <begin position="26"/>
        <end position="295"/>
    </location>
</feature>
<accession>A0A7W9AIZ9</accession>
<dbReference type="Proteomes" id="UP000549617">
    <property type="component" value="Unassembled WGS sequence"/>
</dbReference>
<name>A0A7W9AIZ9_9SPHN</name>
<keyword evidence="1" id="KW-0732">Signal</keyword>
<proteinExistence type="predicted"/>
<protein>
    <recommendedName>
        <fullName evidence="4">DUF3034 family protein</fullName>
    </recommendedName>
</protein>
<dbReference type="Pfam" id="PF11231">
    <property type="entry name" value="DUF3034"/>
    <property type="match status" value="1"/>
</dbReference>
<evidence type="ECO:0000313" key="3">
    <source>
        <dbReference type="Proteomes" id="UP000549617"/>
    </source>
</evidence>
<sequence length="295" mass="30873">MAKTARLTLFAPLLAIIFPSLPAFAQGDYRSGGKLLLTGGVTSVEGASGGGLATWSTIAGDETERGIGASASATWIETRDFGMTAFGGKIGLFDRVELSYARQRFDTNAAGAALGLGAGFAFGQDVFGAKLRLFGDAVYDQDRFLPQVSIAVQHKHANRGAVIGAIGGRDDSGTDYVLSATKIILDKSLVLGGAARLTKANQFGLLGFGGDRQGAATVQFEGSAGVLVSHKLLVGAEYRSKPDNLSFAQEDDAYDLFAAYALHRHLTVTAAYVDLGDIATVKAQRGFFLSMQAGF</sequence>
<evidence type="ECO:0000313" key="2">
    <source>
        <dbReference type="EMBL" id="MBB5686379.1"/>
    </source>
</evidence>
<comment type="caution">
    <text evidence="2">The sequence shown here is derived from an EMBL/GenBank/DDBJ whole genome shotgun (WGS) entry which is preliminary data.</text>
</comment>
<evidence type="ECO:0008006" key="4">
    <source>
        <dbReference type="Google" id="ProtNLM"/>
    </source>
</evidence>
<feature type="signal peptide" evidence="1">
    <location>
        <begin position="1"/>
        <end position="25"/>
    </location>
</feature>
<gene>
    <name evidence="2" type="ORF">FHS49_002403</name>
</gene>
<reference evidence="2 3" key="1">
    <citation type="submission" date="2020-08" db="EMBL/GenBank/DDBJ databases">
        <title>Genomic Encyclopedia of Type Strains, Phase IV (KMG-IV): sequencing the most valuable type-strain genomes for metagenomic binning, comparative biology and taxonomic classification.</title>
        <authorList>
            <person name="Goeker M."/>
        </authorList>
    </citation>
    <scope>NUCLEOTIDE SEQUENCE [LARGE SCALE GENOMIC DNA]</scope>
    <source>
        <strain evidence="2 3">DSM 25079</strain>
    </source>
</reference>
<dbReference type="InterPro" id="IPR021393">
    <property type="entry name" value="DUF3034"/>
</dbReference>
<dbReference type="EMBL" id="JACIJC010000004">
    <property type="protein sequence ID" value="MBB5686379.1"/>
    <property type="molecule type" value="Genomic_DNA"/>
</dbReference>
<organism evidence="2 3">
    <name type="scientific">Sphingobium boeckii</name>
    <dbReference type="NCBI Taxonomy" id="1082345"/>
    <lineage>
        <taxon>Bacteria</taxon>
        <taxon>Pseudomonadati</taxon>
        <taxon>Pseudomonadota</taxon>
        <taxon>Alphaproteobacteria</taxon>
        <taxon>Sphingomonadales</taxon>
        <taxon>Sphingomonadaceae</taxon>
        <taxon>Sphingobium</taxon>
    </lineage>
</organism>